<dbReference type="AlphaFoldDB" id="A0A1A8SGG9"/>
<organism evidence="1">
    <name type="scientific">Nothobranchius rachovii</name>
    <name type="common">bluefin notho</name>
    <dbReference type="NCBI Taxonomy" id="451742"/>
    <lineage>
        <taxon>Eukaryota</taxon>
        <taxon>Metazoa</taxon>
        <taxon>Chordata</taxon>
        <taxon>Craniata</taxon>
        <taxon>Vertebrata</taxon>
        <taxon>Euteleostomi</taxon>
        <taxon>Actinopterygii</taxon>
        <taxon>Neopterygii</taxon>
        <taxon>Teleostei</taxon>
        <taxon>Neoteleostei</taxon>
        <taxon>Acanthomorphata</taxon>
        <taxon>Ovalentaria</taxon>
        <taxon>Atherinomorphae</taxon>
        <taxon>Cyprinodontiformes</taxon>
        <taxon>Nothobranchiidae</taxon>
        <taxon>Nothobranchius</taxon>
    </lineage>
</organism>
<protein>
    <submittedName>
        <fullName evidence="1">Uncharacterized protein</fullName>
    </submittedName>
</protein>
<reference evidence="1" key="1">
    <citation type="submission" date="2016-05" db="EMBL/GenBank/DDBJ databases">
        <authorList>
            <person name="Lavstsen T."/>
            <person name="Jespersen J.S."/>
        </authorList>
    </citation>
    <scope>NUCLEOTIDE SEQUENCE</scope>
    <source>
        <tissue evidence="1">Brain</tissue>
    </source>
</reference>
<sequence>LQRRRMLIPLPRSKGKCLAWVESKTMWQRGWDARLKGLHITLPLVF</sequence>
<feature type="non-terminal residue" evidence="1">
    <location>
        <position position="1"/>
    </location>
</feature>
<gene>
    <name evidence="1" type="primary">CR847511.1</name>
</gene>
<reference evidence="1" key="2">
    <citation type="submission" date="2016-06" db="EMBL/GenBank/DDBJ databases">
        <title>The genome of a short-lived fish provides insights into sex chromosome evolution and the genetic control of aging.</title>
        <authorList>
            <person name="Reichwald K."/>
            <person name="Felder M."/>
            <person name="Petzold A."/>
            <person name="Koch P."/>
            <person name="Groth M."/>
            <person name="Platzer M."/>
        </authorList>
    </citation>
    <scope>NUCLEOTIDE SEQUENCE</scope>
    <source>
        <tissue evidence="1">Brain</tissue>
    </source>
</reference>
<dbReference type="EMBL" id="HAEI01014290">
    <property type="protein sequence ID" value="SBS16759.1"/>
    <property type="molecule type" value="Transcribed_RNA"/>
</dbReference>
<name>A0A1A8SGG9_9TELE</name>
<feature type="non-terminal residue" evidence="1">
    <location>
        <position position="46"/>
    </location>
</feature>
<evidence type="ECO:0000313" key="1">
    <source>
        <dbReference type="EMBL" id="SBS16759.1"/>
    </source>
</evidence>
<proteinExistence type="predicted"/>
<accession>A0A1A8SGG9</accession>